<name>A0A5D3BZU8_CUCMM</name>
<dbReference type="EMBL" id="SSTD01014189">
    <property type="protein sequence ID" value="TYK04615.1"/>
    <property type="molecule type" value="Genomic_DNA"/>
</dbReference>
<sequence>MSSIGKKHRIPWKQSTRRTVLPSRKVRGGRNHQNGGMACASDLSAKLESLQSLIPSRSDEEGVRRAEDLFKQTADYIVLLKSQVFVLQRLIEFYGSDDRENAVSS</sequence>
<feature type="region of interest" description="Disordered" evidence="1">
    <location>
        <begin position="1"/>
        <end position="37"/>
    </location>
</feature>
<comment type="caution">
    <text evidence="2">The sequence shown here is derived from an EMBL/GenBank/DDBJ whole genome shotgun (WGS) entry which is preliminary data.</text>
</comment>
<evidence type="ECO:0000313" key="2">
    <source>
        <dbReference type="EMBL" id="TYK04615.1"/>
    </source>
</evidence>
<feature type="compositionally biased region" description="Basic residues" evidence="1">
    <location>
        <begin position="1"/>
        <end position="11"/>
    </location>
</feature>
<evidence type="ECO:0000256" key="1">
    <source>
        <dbReference type="SAM" id="MobiDB-lite"/>
    </source>
</evidence>
<organism evidence="2 3">
    <name type="scientific">Cucumis melo var. makuwa</name>
    <name type="common">Oriental melon</name>
    <dbReference type="NCBI Taxonomy" id="1194695"/>
    <lineage>
        <taxon>Eukaryota</taxon>
        <taxon>Viridiplantae</taxon>
        <taxon>Streptophyta</taxon>
        <taxon>Embryophyta</taxon>
        <taxon>Tracheophyta</taxon>
        <taxon>Spermatophyta</taxon>
        <taxon>Magnoliopsida</taxon>
        <taxon>eudicotyledons</taxon>
        <taxon>Gunneridae</taxon>
        <taxon>Pentapetalae</taxon>
        <taxon>rosids</taxon>
        <taxon>fabids</taxon>
        <taxon>Cucurbitales</taxon>
        <taxon>Cucurbitaceae</taxon>
        <taxon>Benincaseae</taxon>
        <taxon>Cucumis</taxon>
    </lineage>
</organism>
<reference evidence="2 3" key="1">
    <citation type="submission" date="2019-08" db="EMBL/GenBank/DDBJ databases">
        <title>Draft genome sequences of two oriental melons (Cucumis melo L. var makuwa).</title>
        <authorList>
            <person name="Kwon S.-Y."/>
        </authorList>
    </citation>
    <scope>NUCLEOTIDE SEQUENCE [LARGE SCALE GENOMIC DNA]</scope>
    <source>
        <strain evidence="3">cv. Chang Bougi</strain>
        <tissue evidence="2">Leaf</tissue>
    </source>
</reference>
<accession>A0A5D3BZU8</accession>
<evidence type="ECO:0000313" key="3">
    <source>
        <dbReference type="Proteomes" id="UP000321947"/>
    </source>
</evidence>
<gene>
    <name evidence="2" type="ORF">E5676_scaffold351G00200</name>
</gene>
<protein>
    <submittedName>
        <fullName evidence="2">Transcription factor UPBEAT1-like</fullName>
    </submittedName>
</protein>
<proteinExistence type="predicted"/>
<dbReference type="AlphaFoldDB" id="A0A5D3BZU8"/>
<dbReference type="Proteomes" id="UP000321947">
    <property type="component" value="Unassembled WGS sequence"/>
</dbReference>